<evidence type="ECO:0000313" key="3">
    <source>
        <dbReference type="Proteomes" id="UP000184071"/>
    </source>
</evidence>
<dbReference type="EMBL" id="FQWC01000010">
    <property type="protein sequence ID" value="SHH70982.1"/>
    <property type="molecule type" value="Genomic_DNA"/>
</dbReference>
<name>A0A1M5V6U1_9FLAO</name>
<proteinExistence type="predicted"/>
<feature type="transmembrane region" description="Helical" evidence="1">
    <location>
        <begin position="12"/>
        <end position="34"/>
    </location>
</feature>
<feature type="transmembrane region" description="Helical" evidence="1">
    <location>
        <begin position="85"/>
        <end position="108"/>
    </location>
</feature>
<dbReference type="OrthoDB" id="1228550at2"/>
<keyword evidence="3" id="KW-1185">Reference proteome</keyword>
<protein>
    <submittedName>
        <fullName evidence="2">Uncharacterized protein</fullName>
    </submittedName>
</protein>
<sequence>MNKTLKQYFIKSFIILAVIHLAYFLYGYFTFEGIKKIDIYSEFYRFKFYDDISISHFFVTCIFLFFFLIFLLNNHARQQYSFAKMLQIGFVLLLISFASVTFFISFSFGQNAKLKSELPEKSYNKDKELLNVLHPFLYNYTSYYSEKLFNFENILYPKPYPVIKEEKQVLLYHDQFGSETTYYSIDTLKVLTETFNKVSEKTDSVFNFTGLDINIVKERIIKKKVIGDSTQIIFKGVEVNPEYDDKICIFLENKSLYKPINDLPIDKQQYDAAVKRYNLLYKFKQDSLKNHFQKLDSLFKKYNIESSIDPKRLTLQVFEYAKNKERRLNGIENNFDRKVLNEKFQTLDRYFYHPNYLHPNIIDIFFIVLAIVWLDLFLFYILFNYKKPKEESKI</sequence>
<dbReference type="Proteomes" id="UP000184071">
    <property type="component" value="Unassembled WGS sequence"/>
</dbReference>
<evidence type="ECO:0000256" key="1">
    <source>
        <dbReference type="SAM" id="Phobius"/>
    </source>
</evidence>
<dbReference type="AlphaFoldDB" id="A0A1M5V6U1"/>
<keyword evidence="1" id="KW-1133">Transmembrane helix</keyword>
<keyword evidence="1" id="KW-0472">Membrane</keyword>
<feature type="transmembrane region" description="Helical" evidence="1">
    <location>
        <begin position="54"/>
        <end position="73"/>
    </location>
</feature>
<keyword evidence="1" id="KW-0812">Transmembrane</keyword>
<feature type="transmembrane region" description="Helical" evidence="1">
    <location>
        <begin position="364"/>
        <end position="383"/>
    </location>
</feature>
<accession>A0A1M5V6U1</accession>
<organism evidence="2 3">
    <name type="scientific">Flavobacterium defluvii</name>
    <dbReference type="NCBI Taxonomy" id="370979"/>
    <lineage>
        <taxon>Bacteria</taxon>
        <taxon>Pseudomonadati</taxon>
        <taxon>Bacteroidota</taxon>
        <taxon>Flavobacteriia</taxon>
        <taxon>Flavobacteriales</taxon>
        <taxon>Flavobacteriaceae</taxon>
        <taxon>Flavobacterium</taxon>
    </lineage>
</organism>
<reference evidence="3" key="1">
    <citation type="submission" date="2016-11" db="EMBL/GenBank/DDBJ databases">
        <authorList>
            <person name="Varghese N."/>
            <person name="Submissions S."/>
        </authorList>
    </citation>
    <scope>NUCLEOTIDE SEQUENCE [LARGE SCALE GENOMIC DNA]</scope>
    <source>
        <strain evidence="3">DSM 17963</strain>
    </source>
</reference>
<evidence type="ECO:0000313" key="2">
    <source>
        <dbReference type="EMBL" id="SHH70982.1"/>
    </source>
</evidence>
<gene>
    <name evidence="2" type="ORF">SAMN05443663_11049</name>
</gene>
<dbReference type="RefSeq" id="WP_073417695.1">
    <property type="nucleotide sequence ID" value="NZ_FQWC01000010.1"/>
</dbReference>